<proteinExistence type="predicted"/>
<accession>A0A840UB33</accession>
<keyword evidence="3" id="KW-1185">Reference proteome</keyword>
<evidence type="ECO:0000313" key="3">
    <source>
        <dbReference type="Proteomes" id="UP000591735"/>
    </source>
</evidence>
<dbReference type="Gene3D" id="6.20.150.10">
    <property type="match status" value="1"/>
</dbReference>
<reference evidence="2 3" key="1">
    <citation type="submission" date="2020-08" db="EMBL/GenBank/DDBJ databases">
        <title>Genomic Encyclopedia of Type Strains, Phase IV (KMG-IV): sequencing the most valuable type-strain genomes for metagenomic binning, comparative biology and taxonomic classification.</title>
        <authorList>
            <person name="Goeker M."/>
        </authorList>
    </citation>
    <scope>NUCLEOTIDE SEQUENCE [LARGE SCALE GENOMIC DNA]</scope>
    <source>
        <strain evidence="2 3">DSM 22359</strain>
    </source>
</reference>
<evidence type="ECO:0000313" key="2">
    <source>
        <dbReference type="EMBL" id="MBB5320470.1"/>
    </source>
</evidence>
<protein>
    <submittedName>
        <fullName evidence="2">Phage baseplate assembly protein V</fullName>
    </submittedName>
</protein>
<sequence>MKSLARKIADLYRLLNNLIRIGTIVEVDHQAARARVKTGGNTTGWQKWVTLRAGTTTEWNPPTVGEQVVLLSPGGDLAQAVILVGLFTSNAPSSSKDEHRRVYPDGATINYDHVKKELVANLPGKANVNITGDATVNVGGNATTAVGGICKVNAEMIHHNDGNPVVTTAHICHLTGKPHGDGSSTVTAGK</sequence>
<organism evidence="2 3">
    <name type="scientific">Marinobacter oulmenensis</name>
    <dbReference type="NCBI Taxonomy" id="643747"/>
    <lineage>
        <taxon>Bacteria</taxon>
        <taxon>Pseudomonadati</taxon>
        <taxon>Pseudomonadota</taxon>
        <taxon>Gammaproteobacteria</taxon>
        <taxon>Pseudomonadales</taxon>
        <taxon>Marinobacteraceae</taxon>
        <taxon>Marinobacter</taxon>
    </lineage>
</organism>
<dbReference type="AlphaFoldDB" id="A0A840UB33"/>
<feature type="domain" description="Gp5/Type VI secretion system Vgr protein OB-fold" evidence="1">
    <location>
        <begin position="20"/>
        <end position="87"/>
    </location>
</feature>
<dbReference type="Gene3D" id="2.40.50.230">
    <property type="entry name" value="Gp5 N-terminal domain"/>
    <property type="match status" value="1"/>
</dbReference>
<dbReference type="Proteomes" id="UP000591735">
    <property type="component" value="Unassembled WGS sequence"/>
</dbReference>
<dbReference type="EMBL" id="JACHFE010000002">
    <property type="protein sequence ID" value="MBB5320470.1"/>
    <property type="molecule type" value="Genomic_DNA"/>
</dbReference>
<dbReference type="Pfam" id="PF04717">
    <property type="entry name" value="Phage_base_V"/>
    <property type="match status" value="1"/>
</dbReference>
<dbReference type="RefSeq" id="WP_183700295.1">
    <property type="nucleotide sequence ID" value="NZ_JACHFE010000002.1"/>
</dbReference>
<gene>
    <name evidence="2" type="ORF">HNR38_000942</name>
</gene>
<comment type="caution">
    <text evidence="2">The sequence shown here is derived from an EMBL/GenBank/DDBJ whole genome shotgun (WGS) entry which is preliminary data.</text>
</comment>
<evidence type="ECO:0000259" key="1">
    <source>
        <dbReference type="Pfam" id="PF04717"/>
    </source>
</evidence>
<dbReference type="InterPro" id="IPR006531">
    <property type="entry name" value="Gp5/Vgr_OB"/>
</dbReference>
<dbReference type="InterPro" id="IPR037026">
    <property type="entry name" value="Vgr_OB-fold_dom_sf"/>
</dbReference>
<dbReference type="NCBIfam" id="TIGR01644">
    <property type="entry name" value="phage_P2_V"/>
    <property type="match status" value="1"/>
</dbReference>
<name>A0A840UB33_9GAMM</name>
<dbReference type="InterPro" id="IPR013046">
    <property type="entry name" value="GpV/Gp45"/>
</dbReference>